<accession>A0ABQ4ZKC6</accession>
<gene>
    <name evidence="2" type="ORF">Tco_0773265</name>
</gene>
<evidence type="ECO:0000313" key="2">
    <source>
        <dbReference type="EMBL" id="GJS90629.1"/>
    </source>
</evidence>
<name>A0ABQ4ZKC6_9ASTR</name>
<reference evidence="2" key="2">
    <citation type="submission" date="2022-01" db="EMBL/GenBank/DDBJ databases">
        <authorList>
            <person name="Yamashiro T."/>
            <person name="Shiraishi A."/>
            <person name="Satake H."/>
            <person name="Nakayama K."/>
        </authorList>
    </citation>
    <scope>NUCLEOTIDE SEQUENCE</scope>
</reference>
<feature type="region of interest" description="Disordered" evidence="1">
    <location>
        <begin position="1"/>
        <end position="21"/>
    </location>
</feature>
<feature type="compositionally biased region" description="Basic and acidic residues" evidence="1">
    <location>
        <begin position="1"/>
        <end position="18"/>
    </location>
</feature>
<sequence length="150" mass="16432">MKRAGEDLEPDTSKKQKSIEAPIPFVLDVPYTRFSSPKSSGTKEDSLCGNRDSLTDEAQILLVALAGLGGSLTPLGSIEVGVIDSQEVDVSYPLSMKLMEKMLKHKLEIDKDVVGNDADTAEQLIRFIKNHTYVCGQEVSSLCQPYRKDA</sequence>
<comment type="caution">
    <text evidence="2">The sequence shown here is derived from an EMBL/GenBank/DDBJ whole genome shotgun (WGS) entry which is preliminary data.</text>
</comment>
<reference evidence="2" key="1">
    <citation type="journal article" date="2022" name="Int. J. Mol. Sci.">
        <title>Draft Genome of Tanacetum Coccineum: Genomic Comparison of Closely Related Tanacetum-Family Plants.</title>
        <authorList>
            <person name="Yamashiro T."/>
            <person name="Shiraishi A."/>
            <person name="Nakayama K."/>
            <person name="Satake H."/>
        </authorList>
    </citation>
    <scope>NUCLEOTIDE SEQUENCE</scope>
</reference>
<evidence type="ECO:0000313" key="3">
    <source>
        <dbReference type="Proteomes" id="UP001151760"/>
    </source>
</evidence>
<dbReference type="Proteomes" id="UP001151760">
    <property type="component" value="Unassembled WGS sequence"/>
</dbReference>
<keyword evidence="3" id="KW-1185">Reference proteome</keyword>
<organism evidence="2 3">
    <name type="scientific">Tanacetum coccineum</name>
    <dbReference type="NCBI Taxonomy" id="301880"/>
    <lineage>
        <taxon>Eukaryota</taxon>
        <taxon>Viridiplantae</taxon>
        <taxon>Streptophyta</taxon>
        <taxon>Embryophyta</taxon>
        <taxon>Tracheophyta</taxon>
        <taxon>Spermatophyta</taxon>
        <taxon>Magnoliopsida</taxon>
        <taxon>eudicotyledons</taxon>
        <taxon>Gunneridae</taxon>
        <taxon>Pentapetalae</taxon>
        <taxon>asterids</taxon>
        <taxon>campanulids</taxon>
        <taxon>Asterales</taxon>
        <taxon>Asteraceae</taxon>
        <taxon>Asteroideae</taxon>
        <taxon>Anthemideae</taxon>
        <taxon>Anthemidinae</taxon>
        <taxon>Tanacetum</taxon>
    </lineage>
</organism>
<proteinExistence type="predicted"/>
<evidence type="ECO:0000256" key="1">
    <source>
        <dbReference type="SAM" id="MobiDB-lite"/>
    </source>
</evidence>
<dbReference type="EMBL" id="BQNB010011442">
    <property type="protein sequence ID" value="GJS90629.1"/>
    <property type="molecule type" value="Genomic_DNA"/>
</dbReference>
<protein>
    <submittedName>
        <fullName evidence="2">Uncharacterized protein</fullName>
    </submittedName>
</protein>